<keyword evidence="1" id="KW-0472">Membrane</keyword>
<dbReference type="EMBL" id="LAZR01019670">
    <property type="protein sequence ID" value="KKL91678.1"/>
    <property type="molecule type" value="Genomic_DNA"/>
</dbReference>
<sequence>MGKEALYWCCLGVGGGVVVLVVAMVILWLASLIFGGISL</sequence>
<comment type="caution">
    <text evidence="2">The sequence shown here is derived from an EMBL/GenBank/DDBJ whole genome shotgun (WGS) entry which is preliminary data.</text>
</comment>
<reference evidence="2" key="1">
    <citation type="journal article" date="2015" name="Nature">
        <title>Complex archaea that bridge the gap between prokaryotes and eukaryotes.</title>
        <authorList>
            <person name="Spang A."/>
            <person name="Saw J.H."/>
            <person name="Jorgensen S.L."/>
            <person name="Zaremba-Niedzwiedzka K."/>
            <person name="Martijn J."/>
            <person name="Lind A.E."/>
            <person name="van Eijk R."/>
            <person name="Schleper C."/>
            <person name="Guy L."/>
            <person name="Ettema T.J."/>
        </authorList>
    </citation>
    <scope>NUCLEOTIDE SEQUENCE</scope>
</reference>
<accession>A0A0F9FZC3</accession>
<organism evidence="2">
    <name type="scientific">marine sediment metagenome</name>
    <dbReference type="NCBI Taxonomy" id="412755"/>
    <lineage>
        <taxon>unclassified sequences</taxon>
        <taxon>metagenomes</taxon>
        <taxon>ecological metagenomes</taxon>
    </lineage>
</organism>
<keyword evidence="1" id="KW-1133">Transmembrane helix</keyword>
<evidence type="ECO:0000313" key="2">
    <source>
        <dbReference type="EMBL" id="KKL91678.1"/>
    </source>
</evidence>
<protein>
    <submittedName>
        <fullName evidence="2">Uncharacterized protein</fullName>
    </submittedName>
</protein>
<name>A0A0F9FZC3_9ZZZZ</name>
<proteinExistence type="predicted"/>
<gene>
    <name evidence="2" type="ORF">LCGC14_1892300</name>
</gene>
<keyword evidence="1" id="KW-0812">Transmembrane</keyword>
<dbReference type="AlphaFoldDB" id="A0A0F9FZC3"/>
<feature type="transmembrane region" description="Helical" evidence="1">
    <location>
        <begin position="7"/>
        <end position="34"/>
    </location>
</feature>
<evidence type="ECO:0000256" key="1">
    <source>
        <dbReference type="SAM" id="Phobius"/>
    </source>
</evidence>